<dbReference type="GO" id="GO:0051999">
    <property type="term" value="P:mannosyl-inositol phosphorylceramide biosynthetic process"/>
    <property type="evidence" value="ECO:0000318"/>
    <property type="project" value="GO_Central"/>
</dbReference>
<dbReference type="eggNOG" id="ENOG502SEFD">
    <property type="taxonomic scope" value="Eukaryota"/>
</dbReference>
<dbReference type="EMBL" id="DS999420">
    <property type="protein sequence ID" value="EED86595.1"/>
    <property type="molecule type" value="Genomic_DNA"/>
</dbReference>
<dbReference type="InterPro" id="IPR008441">
    <property type="entry name" value="AfumC-like_glycosyl_Trfase"/>
</dbReference>
<organism evidence="2 3">
    <name type="scientific">Thalassiosira pseudonana</name>
    <name type="common">Marine diatom</name>
    <name type="synonym">Cyclotella nana</name>
    <dbReference type="NCBI Taxonomy" id="35128"/>
    <lineage>
        <taxon>Eukaryota</taxon>
        <taxon>Sar</taxon>
        <taxon>Stramenopiles</taxon>
        <taxon>Ochrophyta</taxon>
        <taxon>Bacillariophyta</taxon>
        <taxon>Coscinodiscophyceae</taxon>
        <taxon>Thalassiosirophycidae</taxon>
        <taxon>Thalassiosirales</taxon>
        <taxon>Thalassiosiraceae</taxon>
        <taxon>Thalassiosira</taxon>
    </lineage>
</organism>
<dbReference type="Proteomes" id="UP000001449">
    <property type="component" value="Unassembled WGS sequence"/>
</dbReference>
<protein>
    <submittedName>
        <fullName evidence="2">Uncharacterized protein</fullName>
    </submittedName>
</protein>
<dbReference type="InParanoid" id="B8LDK7"/>
<feature type="region of interest" description="Disordered" evidence="1">
    <location>
        <begin position="49"/>
        <end position="76"/>
    </location>
</feature>
<dbReference type="RefSeq" id="XP_002297127.1">
    <property type="nucleotide sequence ID" value="XM_002297091.1"/>
</dbReference>
<dbReference type="PANTHER" id="PTHR32385:SF22">
    <property type="entry name" value="MANNOSYL PHOSPHORYLINOSITOL CERAMIDE SYNTHASE SUR1"/>
    <property type="match status" value="1"/>
</dbReference>
<evidence type="ECO:0000313" key="3">
    <source>
        <dbReference type="Proteomes" id="UP000001449"/>
    </source>
</evidence>
<evidence type="ECO:0000256" key="1">
    <source>
        <dbReference type="SAM" id="MobiDB-lite"/>
    </source>
</evidence>
<sequence>MNTSELEETRNEEHCSCSVDEPPVLTSSANSDWDEEISSLNDQLNEEELEQSSLNSKGTLHTDASKSKAIMTSNSSRRKTKQSKLLYCSLFLILFILNNDALYERALYTLHVAVYLYGAVLRMANIDKVKSPPTKYSRSLHREAPWPNPPLVDRFNSTKILWGYWHAGQENLTGVAQVALRSWVSHHPGWQVIIVSDDNFREYVPHSHIPSTFESLKVQHRSDIVRLSVLMNYGGAYLDVTTVMFKSLNGIWDQALNEESDKIFVTSVLEFGSEEDLKDSDDSSPKQVALLNNAIILSPRPNNPVLAEFLRRCILYSENPATSIEEFKSRPEFSRVIHHLNDTNLGLLGGEGLLLYSANLWIFTDLVLYDESLRAGEYVIDLPALRWSFDFLVLPDVFDTARRKKALELDCGNCSRVSSWLRRYLALPPIFQTQRQLPIPQELPSTVQEVQQLRITNWKLWNVILGASRMTRFTRYDDQDVAASLVDGAVMIKMSADHKQRVECSYEDWTGMKSTIGRIYRAAAKGTGRNASLEDARPIGFGAPSVW</sequence>
<dbReference type="Pfam" id="PF05704">
    <property type="entry name" value="Caps_synth"/>
    <property type="match status" value="1"/>
</dbReference>
<dbReference type="PANTHER" id="PTHR32385">
    <property type="entry name" value="MANNOSYL PHOSPHORYLINOSITOL CERAMIDE SYNTHASE"/>
    <property type="match status" value="1"/>
</dbReference>
<dbReference type="InterPro" id="IPR051706">
    <property type="entry name" value="Glycosyltransferase_domain"/>
</dbReference>
<dbReference type="GO" id="GO:0000030">
    <property type="term" value="F:mannosyltransferase activity"/>
    <property type="evidence" value="ECO:0000318"/>
    <property type="project" value="GO_Central"/>
</dbReference>
<name>B8LDK7_THAPS</name>
<evidence type="ECO:0000313" key="2">
    <source>
        <dbReference type="EMBL" id="EED86595.1"/>
    </source>
</evidence>
<accession>B8LDK7</accession>
<keyword evidence="3" id="KW-1185">Reference proteome</keyword>
<feature type="region of interest" description="Disordered" evidence="1">
    <location>
        <begin position="1"/>
        <end position="36"/>
    </location>
</feature>
<dbReference type="AlphaFoldDB" id="B8LDK7"/>
<reference evidence="2 3" key="1">
    <citation type="journal article" date="2004" name="Science">
        <title>The genome of the diatom Thalassiosira pseudonana: ecology, evolution, and metabolism.</title>
        <authorList>
            <person name="Armbrust E.V."/>
            <person name="Berges J.A."/>
            <person name="Bowler C."/>
            <person name="Green B.R."/>
            <person name="Martinez D."/>
            <person name="Putnam N.H."/>
            <person name="Zhou S."/>
            <person name="Allen A.E."/>
            <person name="Apt K.E."/>
            <person name="Bechner M."/>
            <person name="Brzezinski M.A."/>
            <person name="Chaal B.K."/>
            <person name="Chiovitti A."/>
            <person name="Davis A.K."/>
            <person name="Demarest M.S."/>
            <person name="Detter J.C."/>
            <person name="Glavina T."/>
            <person name="Goodstein D."/>
            <person name="Hadi M.Z."/>
            <person name="Hellsten U."/>
            <person name="Hildebrand M."/>
            <person name="Jenkins B.D."/>
            <person name="Jurka J."/>
            <person name="Kapitonov V.V."/>
            <person name="Kroger N."/>
            <person name="Lau W.W."/>
            <person name="Lane T.W."/>
            <person name="Larimer F.W."/>
            <person name="Lippmeier J.C."/>
            <person name="Lucas S."/>
            <person name="Medina M."/>
            <person name="Montsant A."/>
            <person name="Obornik M."/>
            <person name="Parker M.S."/>
            <person name="Palenik B."/>
            <person name="Pazour G.J."/>
            <person name="Richardson P.M."/>
            <person name="Rynearson T.A."/>
            <person name="Saito M.A."/>
            <person name="Schwartz D.C."/>
            <person name="Thamatrakoln K."/>
            <person name="Valentin K."/>
            <person name="Vardi A."/>
            <person name="Wilkerson F.P."/>
            <person name="Rokhsar D.S."/>
        </authorList>
    </citation>
    <scope>NUCLEOTIDE SEQUENCE [LARGE SCALE GENOMIC DNA]</scope>
    <source>
        <strain evidence="2 3">CCMP1335</strain>
    </source>
</reference>
<dbReference type="SUPFAM" id="SSF53448">
    <property type="entry name" value="Nucleotide-diphospho-sugar transferases"/>
    <property type="match status" value="1"/>
</dbReference>
<dbReference type="GeneID" id="7444360"/>
<dbReference type="InterPro" id="IPR029044">
    <property type="entry name" value="Nucleotide-diphossugar_trans"/>
</dbReference>
<proteinExistence type="predicted"/>
<dbReference type="GO" id="GO:0016020">
    <property type="term" value="C:membrane"/>
    <property type="evidence" value="ECO:0007669"/>
    <property type="project" value="GOC"/>
</dbReference>
<reference evidence="2 3" key="2">
    <citation type="journal article" date="2008" name="Nature">
        <title>The Phaeodactylum genome reveals the evolutionary history of diatom genomes.</title>
        <authorList>
            <person name="Bowler C."/>
            <person name="Allen A.E."/>
            <person name="Badger J.H."/>
            <person name="Grimwood J."/>
            <person name="Jabbari K."/>
            <person name="Kuo A."/>
            <person name="Maheswari U."/>
            <person name="Martens C."/>
            <person name="Maumus F."/>
            <person name="Otillar R.P."/>
            <person name="Rayko E."/>
            <person name="Salamov A."/>
            <person name="Vandepoele K."/>
            <person name="Beszteri B."/>
            <person name="Gruber A."/>
            <person name="Heijde M."/>
            <person name="Katinka M."/>
            <person name="Mock T."/>
            <person name="Valentin K."/>
            <person name="Verret F."/>
            <person name="Berges J.A."/>
            <person name="Brownlee C."/>
            <person name="Cadoret J.P."/>
            <person name="Chiovitti A."/>
            <person name="Choi C.J."/>
            <person name="Coesel S."/>
            <person name="De Martino A."/>
            <person name="Detter J.C."/>
            <person name="Durkin C."/>
            <person name="Falciatore A."/>
            <person name="Fournet J."/>
            <person name="Haruta M."/>
            <person name="Huysman M.J."/>
            <person name="Jenkins B.D."/>
            <person name="Jiroutova K."/>
            <person name="Jorgensen R.E."/>
            <person name="Joubert Y."/>
            <person name="Kaplan A."/>
            <person name="Kroger N."/>
            <person name="Kroth P.G."/>
            <person name="La Roche J."/>
            <person name="Lindquist E."/>
            <person name="Lommer M."/>
            <person name="Martin-Jezequel V."/>
            <person name="Lopez P.J."/>
            <person name="Lucas S."/>
            <person name="Mangogna M."/>
            <person name="McGinnis K."/>
            <person name="Medlin L.K."/>
            <person name="Montsant A."/>
            <person name="Oudot-Le Secq M.P."/>
            <person name="Napoli C."/>
            <person name="Obornik M."/>
            <person name="Parker M.S."/>
            <person name="Petit J.L."/>
            <person name="Porcel B.M."/>
            <person name="Poulsen N."/>
            <person name="Robison M."/>
            <person name="Rychlewski L."/>
            <person name="Rynearson T.A."/>
            <person name="Schmutz J."/>
            <person name="Shapiro H."/>
            <person name="Siaut M."/>
            <person name="Stanley M."/>
            <person name="Sussman M.R."/>
            <person name="Taylor A.R."/>
            <person name="Vardi A."/>
            <person name="von Dassow P."/>
            <person name="Vyverman W."/>
            <person name="Willis A."/>
            <person name="Wyrwicz L.S."/>
            <person name="Rokhsar D.S."/>
            <person name="Weissenbach J."/>
            <person name="Armbrust E.V."/>
            <person name="Green B.R."/>
            <person name="Van de Peer Y."/>
            <person name="Grigoriev I.V."/>
        </authorList>
    </citation>
    <scope>NUCLEOTIDE SEQUENCE [LARGE SCALE GENOMIC DNA]</scope>
    <source>
        <strain evidence="2 3">CCMP1335</strain>
    </source>
</reference>
<gene>
    <name evidence="2" type="ORF">THAPSDRAFT_11282</name>
</gene>
<dbReference type="Gene3D" id="3.90.550.20">
    <property type="match status" value="1"/>
</dbReference>
<dbReference type="PaxDb" id="35128-Thaps11282"/>
<dbReference type="KEGG" id="tps:THAPSDRAFT_11282"/>
<dbReference type="HOGENOM" id="CLU_498328_0_0_1"/>